<dbReference type="EMBL" id="WJXW01000007">
    <property type="protein sequence ID" value="KAF9734653.1"/>
    <property type="molecule type" value="Genomic_DNA"/>
</dbReference>
<proteinExistence type="predicted"/>
<protein>
    <submittedName>
        <fullName evidence="1">Uncharacterized protein</fullName>
    </submittedName>
</protein>
<reference evidence="1" key="1">
    <citation type="journal article" date="2020" name="Mol. Plant Microbe Interact.">
        <title>Genome Sequence of the Biocontrol Agent Coniothyrium minitans strain Conio (IMI 134523).</title>
        <authorList>
            <person name="Patel D."/>
            <person name="Shittu T.A."/>
            <person name="Baroncelli R."/>
            <person name="Muthumeenakshi S."/>
            <person name="Osborne T.H."/>
            <person name="Janganan T.K."/>
            <person name="Sreenivasaprasad S."/>
        </authorList>
    </citation>
    <scope>NUCLEOTIDE SEQUENCE</scope>
    <source>
        <strain evidence="1">Conio</strain>
    </source>
</reference>
<evidence type="ECO:0000313" key="2">
    <source>
        <dbReference type="Proteomes" id="UP000756921"/>
    </source>
</evidence>
<accession>A0A9P6GGH3</accession>
<organism evidence="1 2">
    <name type="scientific">Paraphaeosphaeria minitans</name>
    <dbReference type="NCBI Taxonomy" id="565426"/>
    <lineage>
        <taxon>Eukaryota</taxon>
        <taxon>Fungi</taxon>
        <taxon>Dikarya</taxon>
        <taxon>Ascomycota</taxon>
        <taxon>Pezizomycotina</taxon>
        <taxon>Dothideomycetes</taxon>
        <taxon>Pleosporomycetidae</taxon>
        <taxon>Pleosporales</taxon>
        <taxon>Massarineae</taxon>
        <taxon>Didymosphaeriaceae</taxon>
        <taxon>Paraphaeosphaeria</taxon>
    </lineage>
</organism>
<keyword evidence="2" id="KW-1185">Reference proteome</keyword>
<name>A0A9P6GGH3_9PLEO</name>
<dbReference type="Proteomes" id="UP000756921">
    <property type="component" value="Unassembled WGS sequence"/>
</dbReference>
<gene>
    <name evidence="1" type="ORF">PMIN01_07556</name>
</gene>
<dbReference type="AlphaFoldDB" id="A0A9P6GGH3"/>
<comment type="caution">
    <text evidence="1">The sequence shown here is derived from an EMBL/GenBank/DDBJ whole genome shotgun (WGS) entry which is preliminary data.</text>
</comment>
<sequence length="26" mass="2770">MLTAIMHRGFFATAIVVKSAKVHGIA</sequence>
<evidence type="ECO:0000313" key="1">
    <source>
        <dbReference type="EMBL" id="KAF9734653.1"/>
    </source>
</evidence>